<sequence>MQNVSTIETSVRVVVVRELKVGDLRQMMPKIKEAVADNMNMSVIRSEILELIKKATDLKIDELDDFYFTDIEKIENAVRAINVPLFRYYKSGKNLLLMLGLEAVAPKVIEKLAEAFLLKLDLLDVEKEMEEAQEEQKPQAQEPQEETKIEVIMPKAKIEVKMPKDSILTSSAVS</sequence>
<comment type="caution">
    <text evidence="2">The sequence shown here is derived from an EMBL/GenBank/DDBJ whole genome shotgun (WGS) entry which is preliminary data.</text>
</comment>
<gene>
    <name evidence="2" type="ORF">LCGC14_3062170</name>
</gene>
<protein>
    <submittedName>
        <fullName evidence="2">Uncharacterized protein</fullName>
    </submittedName>
</protein>
<evidence type="ECO:0000313" key="2">
    <source>
        <dbReference type="EMBL" id="KKK56674.1"/>
    </source>
</evidence>
<dbReference type="AlphaFoldDB" id="A0A0F8YRB0"/>
<reference evidence="2" key="1">
    <citation type="journal article" date="2015" name="Nature">
        <title>Complex archaea that bridge the gap between prokaryotes and eukaryotes.</title>
        <authorList>
            <person name="Spang A."/>
            <person name="Saw J.H."/>
            <person name="Jorgensen S.L."/>
            <person name="Zaremba-Niedzwiedzka K."/>
            <person name="Martijn J."/>
            <person name="Lind A.E."/>
            <person name="van Eijk R."/>
            <person name="Schleper C."/>
            <person name="Guy L."/>
            <person name="Ettema T.J."/>
        </authorList>
    </citation>
    <scope>NUCLEOTIDE SEQUENCE</scope>
</reference>
<dbReference type="EMBL" id="LAZR01064875">
    <property type="protein sequence ID" value="KKK56674.1"/>
    <property type="molecule type" value="Genomic_DNA"/>
</dbReference>
<organism evidence="2">
    <name type="scientific">marine sediment metagenome</name>
    <dbReference type="NCBI Taxonomy" id="412755"/>
    <lineage>
        <taxon>unclassified sequences</taxon>
        <taxon>metagenomes</taxon>
        <taxon>ecological metagenomes</taxon>
    </lineage>
</organism>
<name>A0A0F8YRB0_9ZZZZ</name>
<accession>A0A0F8YRB0</accession>
<proteinExistence type="predicted"/>
<evidence type="ECO:0000256" key="1">
    <source>
        <dbReference type="SAM" id="MobiDB-lite"/>
    </source>
</evidence>
<feature type="region of interest" description="Disordered" evidence="1">
    <location>
        <begin position="129"/>
        <end position="148"/>
    </location>
</feature>